<dbReference type="EMBL" id="KZ308498">
    <property type="protein sequence ID" value="KAG8230593.1"/>
    <property type="molecule type" value="Genomic_DNA"/>
</dbReference>
<dbReference type="AlphaFoldDB" id="A0A8K0KDX1"/>
<dbReference type="PANTHER" id="PTHR10778">
    <property type="entry name" value="SOLUTE CARRIER FAMILY 35 MEMBER B"/>
    <property type="match status" value="1"/>
</dbReference>
<evidence type="ECO:0000313" key="10">
    <source>
        <dbReference type="Proteomes" id="UP000792457"/>
    </source>
</evidence>
<feature type="transmembrane region" description="Helical" evidence="8">
    <location>
        <begin position="49"/>
        <end position="72"/>
    </location>
</feature>
<feature type="transmembrane region" description="Helical" evidence="8">
    <location>
        <begin position="262"/>
        <end position="285"/>
    </location>
</feature>
<feature type="transmembrane region" description="Helical" evidence="8">
    <location>
        <begin position="9"/>
        <end position="29"/>
    </location>
</feature>
<dbReference type="Proteomes" id="UP000792457">
    <property type="component" value="Unassembled WGS sequence"/>
</dbReference>
<gene>
    <name evidence="9" type="ORF">J437_LFUL004506</name>
</gene>
<dbReference type="GO" id="GO:0000139">
    <property type="term" value="C:Golgi membrane"/>
    <property type="evidence" value="ECO:0007669"/>
    <property type="project" value="TreeGrafter"/>
</dbReference>
<evidence type="ECO:0000256" key="7">
    <source>
        <dbReference type="ARBA" id="ARBA00039668"/>
    </source>
</evidence>
<feature type="transmembrane region" description="Helical" evidence="8">
    <location>
        <begin position="177"/>
        <end position="195"/>
    </location>
</feature>
<comment type="caution">
    <text evidence="9">The sequence shown here is derived from an EMBL/GenBank/DDBJ whole genome shotgun (WGS) entry which is preliminary data.</text>
</comment>
<sequence length="429" mass="48379">MSTGNFPELVICLLITGSIGIIYILKVSLKSFSEYEYSGDHVLSSVQDSWAFRLFLNILGYATIFMPGYFIFKYVKSSRYLEKRGNGCFPSLIRVCIVGRWSEADPSNEPLSSPTSSIRAPVSRSALHEAGLVLLCFFGLQASYLTWGILQEKVMTQEYLSGLESPGQGAHFRDSQFLVFVNRVLAFLLSGAYILGRRWRRDGKEEPKGPPCPLYKYAYSSFSNLVSSWCQYEALKYVSFPSQVRIQFYAQVMFIEPLRGDFVSVTIVKFSGLLITGSIGIIYILKVSLKSFSEYEYSGDHVLSSVQDSWAFRLFLNILGYATIFMPGYFIFKYVKSSRYLEKRGNGCFPSLIRVCIVGRWSEADPSNEPLSSPTSSIRAPVSRSALHEAGLVLLCFFGLQASYLTWGILQEKVMTQVLLKEESFPQTH</sequence>
<comment type="similarity">
    <text evidence="2">Belongs to the nucleotide-sugar transporter family. SLC35B subfamily.</text>
</comment>
<evidence type="ECO:0000256" key="4">
    <source>
        <dbReference type="ARBA" id="ARBA00022692"/>
    </source>
</evidence>
<dbReference type="Pfam" id="PF08449">
    <property type="entry name" value="UAA"/>
    <property type="match status" value="1"/>
</dbReference>
<organism evidence="9 10">
    <name type="scientific">Ladona fulva</name>
    <name type="common">Scarce chaser dragonfly</name>
    <name type="synonym">Libellula fulva</name>
    <dbReference type="NCBI Taxonomy" id="123851"/>
    <lineage>
        <taxon>Eukaryota</taxon>
        <taxon>Metazoa</taxon>
        <taxon>Ecdysozoa</taxon>
        <taxon>Arthropoda</taxon>
        <taxon>Hexapoda</taxon>
        <taxon>Insecta</taxon>
        <taxon>Pterygota</taxon>
        <taxon>Palaeoptera</taxon>
        <taxon>Odonata</taxon>
        <taxon>Epiprocta</taxon>
        <taxon>Anisoptera</taxon>
        <taxon>Libelluloidea</taxon>
        <taxon>Libellulidae</taxon>
        <taxon>Ladona</taxon>
    </lineage>
</organism>
<keyword evidence="5 8" id="KW-1133">Transmembrane helix</keyword>
<reference evidence="9" key="1">
    <citation type="submission" date="2013-04" db="EMBL/GenBank/DDBJ databases">
        <authorList>
            <person name="Qu J."/>
            <person name="Murali S.C."/>
            <person name="Bandaranaike D."/>
            <person name="Bellair M."/>
            <person name="Blankenburg K."/>
            <person name="Chao H."/>
            <person name="Dinh H."/>
            <person name="Doddapaneni H."/>
            <person name="Downs B."/>
            <person name="Dugan-Rocha S."/>
            <person name="Elkadiri S."/>
            <person name="Gnanaolivu R.D."/>
            <person name="Hernandez B."/>
            <person name="Javaid M."/>
            <person name="Jayaseelan J.C."/>
            <person name="Lee S."/>
            <person name="Li M."/>
            <person name="Ming W."/>
            <person name="Munidasa M."/>
            <person name="Muniz J."/>
            <person name="Nguyen L."/>
            <person name="Ongeri F."/>
            <person name="Osuji N."/>
            <person name="Pu L.-L."/>
            <person name="Puazo M."/>
            <person name="Qu C."/>
            <person name="Quiroz J."/>
            <person name="Raj R."/>
            <person name="Weissenberger G."/>
            <person name="Xin Y."/>
            <person name="Zou X."/>
            <person name="Han Y."/>
            <person name="Richards S."/>
            <person name="Worley K."/>
            <person name="Muzny D."/>
            <person name="Gibbs R."/>
        </authorList>
    </citation>
    <scope>NUCLEOTIDE SEQUENCE</scope>
    <source>
        <strain evidence="9">Sampled in the wild</strain>
    </source>
</reference>
<dbReference type="GO" id="GO:0005789">
    <property type="term" value="C:endoplasmic reticulum membrane"/>
    <property type="evidence" value="ECO:0007669"/>
    <property type="project" value="TreeGrafter"/>
</dbReference>
<protein>
    <recommendedName>
        <fullName evidence="7">Adenosine 3'-phospho 5'-phosphosulfate transporter 1</fullName>
    </recommendedName>
</protein>
<keyword evidence="3" id="KW-0813">Transport</keyword>
<accession>A0A8K0KDX1</accession>
<comment type="subcellular location">
    <subcellularLocation>
        <location evidence="1">Membrane</location>
        <topology evidence="1">Multi-pass membrane protein</topology>
    </subcellularLocation>
</comment>
<feature type="transmembrane region" description="Helical" evidence="8">
    <location>
        <begin position="132"/>
        <end position="150"/>
    </location>
</feature>
<proteinExistence type="inferred from homology"/>
<dbReference type="OrthoDB" id="10035043at2759"/>
<evidence type="ECO:0000256" key="5">
    <source>
        <dbReference type="ARBA" id="ARBA00022989"/>
    </source>
</evidence>
<evidence type="ECO:0000313" key="9">
    <source>
        <dbReference type="EMBL" id="KAG8230593.1"/>
    </source>
</evidence>
<keyword evidence="6 8" id="KW-0472">Membrane</keyword>
<dbReference type="GO" id="GO:0046964">
    <property type="term" value="F:3'-phosphoadenosine 5'-phosphosulfate transmembrane transporter activity"/>
    <property type="evidence" value="ECO:0007669"/>
    <property type="project" value="TreeGrafter"/>
</dbReference>
<evidence type="ECO:0000256" key="6">
    <source>
        <dbReference type="ARBA" id="ARBA00023136"/>
    </source>
</evidence>
<evidence type="ECO:0000256" key="8">
    <source>
        <dbReference type="SAM" id="Phobius"/>
    </source>
</evidence>
<evidence type="ECO:0000256" key="1">
    <source>
        <dbReference type="ARBA" id="ARBA00004141"/>
    </source>
</evidence>
<name>A0A8K0KDX1_LADFU</name>
<evidence type="ECO:0000256" key="3">
    <source>
        <dbReference type="ARBA" id="ARBA00022448"/>
    </source>
</evidence>
<keyword evidence="4 8" id="KW-0812">Transmembrane</keyword>
<dbReference type="PANTHER" id="PTHR10778:SF13">
    <property type="entry name" value="ADENOSINE 3'-PHOSPHO 5'-PHOSPHOSULFATE TRANSPORTER 1"/>
    <property type="match status" value="1"/>
</dbReference>
<feature type="transmembrane region" description="Helical" evidence="8">
    <location>
        <begin position="310"/>
        <end position="332"/>
    </location>
</feature>
<evidence type="ECO:0000256" key="2">
    <source>
        <dbReference type="ARBA" id="ARBA00010694"/>
    </source>
</evidence>
<reference evidence="9" key="2">
    <citation type="submission" date="2017-10" db="EMBL/GenBank/DDBJ databases">
        <title>Ladona fulva Genome sequencing and assembly.</title>
        <authorList>
            <person name="Murali S."/>
            <person name="Richards S."/>
            <person name="Bandaranaike D."/>
            <person name="Bellair M."/>
            <person name="Blankenburg K."/>
            <person name="Chao H."/>
            <person name="Dinh H."/>
            <person name="Doddapaneni H."/>
            <person name="Dugan-Rocha S."/>
            <person name="Elkadiri S."/>
            <person name="Gnanaolivu R."/>
            <person name="Hernandez B."/>
            <person name="Skinner E."/>
            <person name="Javaid M."/>
            <person name="Lee S."/>
            <person name="Li M."/>
            <person name="Ming W."/>
            <person name="Munidasa M."/>
            <person name="Muniz J."/>
            <person name="Nguyen L."/>
            <person name="Hughes D."/>
            <person name="Osuji N."/>
            <person name="Pu L.-L."/>
            <person name="Puazo M."/>
            <person name="Qu C."/>
            <person name="Quiroz J."/>
            <person name="Raj R."/>
            <person name="Weissenberger G."/>
            <person name="Xin Y."/>
            <person name="Zou X."/>
            <person name="Han Y."/>
            <person name="Worley K."/>
            <person name="Muzny D."/>
            <person name="Gibbs R."/>
        </authorList>
    </citation>
    <scope>NUCLEOTIDE SEQUENCE</scope>
    <source>
        <strain evidence="9">Sampled in the wild</strain>
    </source>
</reference>
<dbReference type="InterPro" id="IPR013657">
    <property type="entry name" value="SCL35B1-4/HUT1"/>
</dbReference>
<keyword evidence="10" id="KW-1185">Reference proteome</keyword>